<evidence type="ECO:0000313" key="2">
    <source>
        <dbReference type="Proteomes" id="UP001465755"/>
    </source>
</evidence>
<dbReference type="Proteomes" id="UP001465755">
    <property type="component" value="Unassembled WGS sequence"/>
</dbReference>
<comment type="caution">
    <text evidence="1">The sequence shown here is derived from an EMBL/GenBank/DDBJ whole genome shotgun (WGS) entry which is preliminary data.</text>
</comment>
<accession>A0AAW1P6F4</accession>
<protein>
    <submittedName>
        <fullName evidence="1">Uncharacterized protein</fullName>
    </submittedName>
</protein>
<proteinExistence type="predicted"/>
<sequence length="141" mass="15697">MTNGSRGLSIMQAERGVLEEDKSQPVQDWAEGHVLPKGQLQDFGADTHGLGRAIKIVYFEILNRAHELCRGAAAAGEAHPPCTLQDVVGKAIRELARHLCKEGQSIAALSRDTSLETPTAFQYRVWRWSSYSNRYTEQESQ</sequence>
<reference evidence="1 2" key="1">
    <citation type="journal article" date="2024" name="Nat. Commun.">
        <title>Phylogenomics reveals the evolutionary origins of lichenization in chlorophyte algae.</title>
        <authorList>
            <person name="Puginier C."/>
            <person name="Libourel C."/>
            <person name="Otte J."/>
            <person name="Skaloud P."/>
            <person name="Haon M."/>
            <person name="Grisel S."/>
            <person name="Petersen M."/>
            <person name="Berrin J.G."/>
            <person name="Delaux P.M."/>
            <person name="Dal Grande F."/>
            <person name="Keller J."/>
        </authorList>
    </citation>
    <scope>NUCLEOTIDE SEQUENCE [LARGE SCALE GENOMIC DNA]</scope>
    <source>
        <strain evidence="1 2">SAG 2036</strain>
    </source>
</reference>
<dbReference type="AlphaFoldDB" id="A0AAW1P6F4"/>
<name>A0AAW1P6F4_9CHLO</name>
<organism evidence="1 2">
    <name type="scientific">Symbiochloris irregularis</name>
    <dbReference type="NCBI Taxonomy" id="706552"/>
    <lineage>
        <taxon>Eukaryota</taxon>
        <taxon>Viridiplantae</taxon>
        <taxon>Chlorophyta</taxon>
        <taxon>core chlorophytes</taxon>
        <taxon>Trebouxiophyceae</taxon>
        <taxon>Trebouxiales</taxon>
        <taxon>Trebouxiaceae</taxon>
        <taxon>Symbiochloris</taxon>
    </lineage>
</organism>
<keyword evidence="2" id="KW-1185">Reference proteome</keyword>
<gene>
    <name evidence="1" type="ORF">WJX73_003825</name>
</gene>
<evidence type="ECO:0000313" key="1">
    <source>
        <dbReference type="EMBL" id="KAK9806576.1"/>
    </source>
</evidence>
<dbReference type="EMBL" id="JALJOQ010000036">
    <property type="protein sequence ID" value="KAK9806576.1"/>
    <property type="molecule type" value="Genomic_DNA"/>
</dbReference>